<proteinExistence type="predicted"/>
<keyword evidence="2" id="KW-0732">Signal</keyword>
<gene>
    <name evidence="3" type="ORF">B0T15DRAFT_573940</name>
</gene>
<dbReference type="GeneID" id="87889771"/>
<name>A0AAJ0GVX7_9PEZI</name>
<feature type="compositionally biased region" description="Basic residues" evidence="1">
    <location>
        <begin position="73"/>
        <end position="83"/>
    </location>
</feature>
<accession>A0AAJ0GVX7</accession>
<protein>
    <submittedName>
        <fullName evidence="3">Uncharacterized protein</fullName>
    </submittedName>
</protein>
<dbReference type="EMBL" id="JAUDZG010000003">
    <property type="protein sequence ID" value="KAK3307074.1"/>
    <property type="molecule type" value="Genomic_DNA"/>
</dbReference>
<feature type="compositionally biased region" description="Basic and acidic residues" evidence="1">
    <location>
        <begin position="63"/>
        <end position="72"/>
    </location>
</feature>
<evidence type="ECO:0000313" key="4">
    <source>
        <dbReference type="Proteomes" id="UP001273166"/>
    </source>
</evidence>
<evidence type="ECO:0000256" key="2">
    <source>
        <dbReference type="SAM" id="SignalP"/>
    </source>
</evidence>
<feature type="signal peptide" evidence="2">
    <location>
        <begin position="1"/>
        <end position="15"/>
    </location>
</feature>
<comment type="caution">
    <text evidence="3">The sequence shown here is derived from an EMBL/GenBank/DDBJ whole genome shotgun (WGS) entry which is preliminary data.</text>
</comment>
<feature type="chain" id="PRO_5042524865" evidence="2">
    <location>
        <begin position="16"/>
        <end position="343"/>
    </location>
</feature>
<reference evidence="3" key="2">
    <citation type="submission" date="2023-06" db="EMBL/GenBank/DDBJ databases">
        <authorList>
            <consortium name="Lawrence Berkeley National Laboratory"/>
            <person name="Mondo S.J."/>
            <person name="Hensen N."/>
            <person name="Bonometti L."/>
            <person name="Westerberg I."/>
            <person name="Brannstrom I.O."/>
            <person name="Guillou S."/>
            <person name="Cros-Aarteil S."/>
            <person name="Calhoun S."/>
            <person name="Haridas S."/>
            <person name="Kuo A."/>
            <person name="Pangilinan J."/>
            <person name="Riley R."/>
            <person name="Labutti K."/>
            <person name="Andreopoulos B."/>
            <person name="Lipzen A."/>
            <person name="Chen C."/>
            <person name="Yanf M."/>
            <person name="Daum C."/>
            <person name="Ng V."/>
            <person name="Clum A."/>
            <person name="Steindorff A."/>
            <person name="Ohm R."/>
            <person name="Martin F."/>
            <person name="Silar P."/>
            <person name="Natvig D."/>
            <person name="Lalanne C."/>
            <person name="Gautier V."/>
            <person name="Ament-Velasquez S.L."/>
            <person name="Kruys A."/>
            <person name="Hutchinson M.I."/>
            <person name="Powell A.J."/>
            <person name="Barry K."/>
            <person name="Miller A.N."/>
            <person name="Grigoriev I.V."/>
            <person name="Debuchy R."/>
            <person name="Gladieux P."/>
            <person name="Thoren M.H."/>
            <person name="Johannesson H."/>
        </authorList>
    </citation>
    <scope>NUCLEOTIDE SEQUENCE</scope>
    <source>
        <strain evidence="3">CBS 333.67</strain>
    </source>
</reference>
<dbReference type="RefSeq" id="XP_062722854.1">
    <property type="nucleotide sequence ID" value="XM_062870942.1"/>
</dbReference>
<evidence type="ECO:0000256" key="1">
    <source>
        <dbReference type="SAM" id="MobiDB-lite"/>
    </source>
</evidence>
<sequence>MKTLALLLSAGLVSARVNLPNQIGINSVAGINLNLSDGSNIGNAQGLNLSSFKLVDLDLHKWSGDGGPEPRQRRPRKPGHRCRDHPGYARKALLGQRPEPAKHLSFGFNNDVDLFLQIAQLMQLEQLGFVDLGKIHSLLNSGLVLGGFDLGVFKRENEVAKKTMKRTKLRRGQKVKRQCVTMGAPAATSAEEGIFTIATVPNPGSPLAATAMTATEDSAVATEASSSVAAATSASIAVAITASATSAVGAMASSTSVASAATSVAAAAQMSLPQLLPLLKKPLPSPVLFRSSLLSRLMPPFLWLLRLPPRRRGRLVPLEGLTTCRTSLVKGVAAGLGYAALFD</sequence>
<organism evidence="3 4">
    <name type="scientific">Chaetomium strumarium</name>
    <dbReference type="NCBI Taxonomy" id="1170767"/>
    <lineage>
        <taxon>Eukaryota</taxon>
        <taxon>Fungi</taxon>
        <taxon>Dikarya</taxon>
        <taxon>Ascomycota</taxon>
        <taxon>Pezizomycotina</taxon>
        <taxon>Sordariomycetes</taxon>
        <taxon>Sordariomycetidae</taxon>
        <taxon>Sordariales</taxon>
        <taxon>Chaetomiaceae</taxon>
        <taxon>Chaetomium</taxon>
    </lineage>
</organism>
<keyword evidence="4" id="KW-1185">Reference proteome</keyword>
<feature type="region of interest" description="Disordered" evidence="1">
    <location>
        <begin position="63"/>
        <end position="84"/>
    </location>
</feature>
<reference evidence="3" key="1">
    <citation type="journal article" date="2023" name="Mol. Phylogenet. Evol.">
        <title>Genome-scale phylogeny and comparative genomics of the fungal order Sordariales.</title>
        <authorList>
            <person name="Hensen N."/>
            <person name="Bonometti L."/>
            <person name="Westerberg I."/>
            <person name="Brannstrom I.O."/>
            <person name="Guillou S."/>
            <person name="Cros-Aarteil S."/>
            <person name="Calhoun S."/>
            <person name="Haridas S."/>
            <person name="Kuo A."/>
            <person name="Mondo S."/>
            <person name="Pangilinan J."/>
            <person name="Riley R."/>
            <person name="LaButti K."/>
            <person name="Andreopoulos B."/>
            <person name="Lipzen A."/>
            <person name="Chen C."/>
            <person name="Yan M."/>
            <person name="Daum C."/>
            <person name="Ng V."/>
            <person name="Clum A."/>
            <person name="Steindorff A."/>
            <person name="Ohm R.A."/>
            <person name="Martin F."/>
            <person name="Silar P."/>
            <person name="Natvig D.O."/>
            <person name="Lalanne C."/>
            <person name="Gautier V."/>
            <person name="Ament-Velasquez S.L."/>
            <person name="Kruys A."/>
            <person name="Hutchinson M.I."/>
            <person name="Powell A.J."/>
            <person name="Barry K."/>
            <person name="Miller A.N."/>
            <person name="Grigoriev I.V."/>
            <person name="Debuchy R."/>
            <person name="Gladieux P."/>
            <person name="Hiltunen Thoren M."/>
            <person name="Johannesson H."/>
        </authorList>
    </citation>
    <scope>NUCLEOTIDE SEQUENCE</scope>
    <source>
        <strain evidence="3">CBS 333.67</strain>
    </source>
</reference>
<evidence type="ECO:0000313" key="3">
    <source>
        <dbReference type="EMBL" id="KAK3307074.1"/>
    </source>
</evidence>
<dbReference type="AlphaFoldDB" id="A0AAJ0GVX7"/>
<dbReference type="Proteomes" id="UP001273166">
    <property type="component" value="Unassembled WGS sequence"/>
</dbReference>